<evidence type="ECO:0000313" key="2">
    <source>
        <dbReference type="EMBL" id="KAJ1164876.1"/>
    </source>
</evidence>
<gene>
    <name evidence="2" type="ORF">NDU88_005309</name>
</gene>
<feature type="region of interest" description="Disordered" evidence="1">
    <location>
        <begin position="81"/>
        <end position="103"/>
    </location>
</feature>
<accession>A0AAV7SLE7</accession>
<dbReference type="AlphaFoldDB" id="A0AAV7SLE7"/>
<feature type="region of interest" description="Disordered" evidence="1">
    <location>
        <begin position="129"/>
        <end position="178"/>
    </location>
</feature>
<organism evidence="2 3">
    <name type="scientific">Pleurodeles waltl</name>
    <name type="common">Iberian ribbed newt</name>
    <dbReference type="NCBI Taxonomy" id="8319"/>
    <lineage>
        <taxon>Eukaryota</taxon>
        <taxon>Metazoa</taxon>
        <taxon>Chordata</taxon>
        <taxon>Craniata</taxon>
        <taxon>Vertebrata</taxon>
        <taxon>Euteleostomi</taxon>
        <taxon>Amphibia</taxon>
        <taxon>Batrachia</taxon>
        <taxon>Caudata</taxon>
        <taxon>Salamandroidea</taxon>
        <taxon>Salamandridae</taxon>
        <taxon>Pleurodelinae</taxon>
        <taxon>Pleurodeles</taxon>
    </lineage>
</organism>
<protein>
    <submittedName>
        <fullName evidence="2">Uncharacterized protein</fullName>
    </submittedName>
</protein>
<name>A0AAV7SLE7_PLEWA</name>
<reference evidence="2" key="1">
    <citation type="journal article" date="2022" name="bioRxiv">
        <title>Sequencing and chromosome-scale assembly of the giantPleurodeles waltlgenome.</title>
        <authorList>
            <person name="Brown T."/>
            <person name="Elewa A."/>
            <person name="Iarovenko S."/>
            <person name="Subramanian E."/>
            <person name="Araus A.J."/>
            <person name="Petzold A."/>
            <person name="Susuki M."/>
            <person name="Suzuki K.-i.T."/>
            <person name="Hayashi T."/>
            <person name="Toyoda A."/>
            <person name="Oliveira C."/>
            <person name="Osipova E."/>
            <person name="Leigh N.D."/>
            <person name="Simon A."/>
            <person name="Yun M.H."/>
        </authorList>
    </citation>
    <scope>NUCLEOTIDE SEQUENCE</scope>
    <source>
        <strain evidence="2">20211129_DDA</strain>
        <tissue evidence="2">Liver</tissue>
    </source>
</reference>
<dbReference type="Proteomes" id="UP001066276">
    <property type="component" value="Chromosome 4_2"/>
</dbReference>
<evidence type="ECO:0000256" key="1">
    <source>
        <dbReference type="SAM" id="MobiDB-lite"/>
    </source>
</evidence>
<dbReference type="EMBL" id="JANPWB010000008">
    <property type="protein sequence ID" value="KAJ1164876.1"/>
    <property type="molecule type" value="Genomic_DNA"/>
</dbReference>
<comment type="caution">
    <text evidence="2">The sequence shown here is derived from an EMBL/GenBank/DDBJ whole genome shotgun (WGS) entry which is preliminary data.</text>
</comment>
<sequence>MQLPGHGQDGGVDGCVFRSSATRARNSGAVDPALSCGAARVAEKGRPECLRGGPRGRACSGGGSSRKATCGWCWQPGQASGPRIVRGRTAGPRPNSSSDGRRLRFLEVAQGPSGPERTWGTRERLLAAPESRDVARAPPGTACSRAWQSRRRYSGTGTGSRSLVGRLGPQRGDRDPAE</sequence>
<evidence type="ECO:0000313" key="3">
    <source>
        <dbReference type="Proteomes" id="UP001066276"/>
    </source>
</evidence>
<keyword evidence="3" id="KW-1185">Reference proteome</keyword>
<proteinExistence type="predicted"/>